<dbReference type="EMBL" id="JAZDDP010000001">
    <property type="protein sequence ID" value="MEL3918131.1"/>
    <property type="molecule type" value="Genomic_DNA"/>
</dbReference>
<gene>
    <name evidence="1" type="ORF">V1482_01745</name>
</gene>
<name>A0ABU9J7T3_AEREN</name>
<proteinExistence type="predicted"/>
<organism evidence="1 2">
    <name type="scientific">Aeromonas enteropelogenes</name>
    <name type="common">Aeromonas trota</name>
    <dbReference type="NCBI Taxonomy" id="29489"/>
    <lineage>
        <taxon>Bacteria</taxon>
        <taxon>Pseudomonadati</taxon>
        <taxon>Pseudomonadota</taxon>
        <taxon>Gammaproteobacteria</taxon>
        <taxon>Aeromonadales</taxon>
        <taxon>Aeromonadaceae</taxon>
        <taxon>Aeromonas</taxon>
    </lineage>
</organism>
<evidence type="ECO:0000313" key="2">
    <source>
        <dbReference type="Proteomes" id="UP001491613"/>
    </source>
</evidence>
<keyword evidence="2" id="KW-1185">Reference proteome</keyword>
<accession>A0ABU9J7T3</accession>
<evidence type="ECO:0000313" key="1">
    <source>
        <dbReference type="EMBL" id="MEL3918131.1"/>
    </source>
</evidence>
<dbReference type="Pfam" id="PF24175">
    <property type="entry name" value="SU10_adaptor"/>
    <property type="match status" value="1"/>
</dbReference>
<dbReference type="RefSeq" id="WP_342016544.1">
    <property type="nucleotide sequence ID" value="NZ_JAVTII010000001.1"/>
</dbReference>
<comment type="caution">
    <text evidence="1">The sequence shown here is derived from an EMBL/GenBank/DDBJ whole genome shotgun (WGS) entry which is preliminary data.</text>
</comment>
<dbReference type="InterPro" id="IPR056209">
    <property type="entry name" value="SU10_adaptor"/>
</dbReference>
<protein>
    <submittedName>
        <fullName evidence="1">DUF6682 family protein</fullName>
    </submittedName>
</protein>
<dbReference type="Proteomes" id="UP001491613">
    <property type="component" value="Unassembled WGS sequence"/>
</dbReference>
<reference evidence="1 2" key="1">
    <citation type="submission" date="2024-01" db="EMBL/GenBank/DDBJ databases">
        <title>Horizontal gene transfer in Aeromonas trota.</title>
        <authorList>
            <person name="Otero Olarra J.E."/>
            <person name="Perez Valdespino A."/>
        </authorList>
    </citation>
    <scope>NUCLEOTIDE SEQUENCE [LARGE SCALE GENOMIC DNA]</scope>
    <source>
        <strain evidence="1 2">9.1</strain>
    </source>
</reference>
<sequence>MTTIKALLERISIELTDKERVSWSLDALVSYYNSAIAAIATYRPDVFAQTLAYTCVAGTRQLIPAGCIKLIEVERNTKGRKIRFFERGVLDDLDPEWVSGTGAKAAEAYFYEPTNPRVFWLYPGVAAGVNVDLVLSVLPSPATTAEIEAGKQLQVDDSFLTPCMDWIIYRAYLRDSDETANSARGQLHLQAFAQYLGIKIEADGALVSIREKKFQSNQG</sequence>